<dbReference type="SMART" id="SM00387">
    <property type="entry name" value="HATPase_c"/>
    <property type="match status" value="1"/>
</dbReference>
<dbReference type="PROSITE" id="PS50112">
    <property type="entry name" value="PAS"/>
    <property type="match status" value="1"/>
</dbReference>
<dbReference type="NCBIfam" id="TIGR00229">
    <property type="entry name" value="sensory_box"/>
    <property type="match status" value="1"/>
</dbReference>
<dbReference type="InterPro" id="IPR035965">
    <property type="entry name" value="PAS-like_dom_sf"/>
</dbReference>
<evidence type="ECO:0000256" key="4">
    <source>
        <dbReference type="SAM" id="MobiDB-lite"/>
    </source>
</evidence>
<evidence type="ECO:0000259" key="5">
    <source>
        <dbReference type="PROSITE" id="PS50109"/>
    </source>
</evidence>
<reference evidence="7" key="3">
    <citation type="submission" date="2020-09" db="EMBL/GenBank/DDBJ databases">
        <authorList>
            <person name="Sun Q."/>
            <person name="Zhou Y."/>
        </authorList>
    </citation>
    <scope>NUCLEOTIDE SEQUENCE</scope>
    <source>
        <strain evidence="7">CGMCC 1.14984</strain>
    </source>
</reference>
<dbReference type="Pfam" id="PF13426">
    <property type="entry name" value="PAS_9"/>
    <property type="match status" value="1"/>
</dbReference>
<dbReference type="PANTHER" id="PTHR43065">
    <property type="entry name" value="SENSOR HISTIDINE KINASE"/>
    <property type="match status" value="1"/>
</dbReference>
<dbReference type="CDD" id="cd00082">
    <property type="entry name" value="HisKA"/>
    <property type="match status" value="1"/>
</dbReference>
<dbReference type="EMBL" id="VCJR02000001">
    <property type="protein sequence ID" value="NHK26702.1"/>
    <property type="molecule type" value="Genomic_DNA"/>
</dbReference>
<gene>
    <name evidence="8" type="ORF">FF098_002120</name>
    <name evidence="7" type="ORF">GCM10011355_04300</name>
</gene>
<dbReference type="Proteomes" id="UP000818603">
    <property type="component" value="Unassembled WGS sequence"/>
</dbReference>
<dbReference type="InterPro" id="IPR036097">
    <property type="entry name" value="HisK_dim/P_sf"/>
</dbReference>
<feature type="domain" description="Histidine kinase" evidence="5">
    <location>
        <begin position="274"/>
        <end position="495"/>
    </location>
</feature>
<feature type="region of interest" description="Disordered" evidence="4">
    <location>
        <begin position="496"/>
        <end position="517"/>
    </location>
</feature>
<dbReference type="Pfam" id="PF08448">
    <property type="entry name" value="PAS_4"/>
    <property type="match status" value="1"/>
</dbReference>
<evidence type="ECO:0000313" key="8">
    <source>
        <dbReference type="EMBL" id="NHK26702.1"/>
    </source>
</evidence>
<dbReference type="Pfam" id="PF02518">
    <property type="entry name" value="HATPase_c"/>
    <property type="match status" value="1"/>
</dbReference>
<dbReference type="InterPro" id="IPR005467">
    <property type="entry name" value="His_kinase_dom"/>
</dbReference>
<dbReference type="Gene3D" id="3.30.450.20">
    <property type="entry name" value="PAS domain"/>
    <property type="match status" value="2"/>
</dbReference>
<protein>
    <recommendedName>
        <fullName evidence="2">histidine kinase</fullName>
        <ecNumber evidence="2">2.7.13.3</ecNumber>
    </recommendedName>
</protein>
<dbReference type="InterPro" id="IPR036890">
    <property type="entry name" value="HATPase_C_sf"/>
</dbReference>
<evidence type="ECO:0000256" key="1">
    <source>
        <dbReference type="ARBA" id="ARBA00000085"/>
    </source>
</evidence>
<dbReference type="InterPro" id="IPR013656">
    <property type="entry name" value="PAS_4"/>
</dbReference>
<evidence type="ECO:0000313" key="10">
    <source>
        <dbReference type="Proteomes" id="UP000818603"/>
    </source>
</evidence>
<dbReference type="SUPFAM" id="SSF55874">
    <property type="entry name" value="ATPase domain of HSP90 chaperone/DNA topoisomerase II/histidine kinase"/>
    <property type="match status" value="1"/>
</dbReference>
<evidence type="ECO:0000256" key="2">
    <source>
        <dbReference type="ARBA" id="ARBA00012438"/>
    </source>
</evidence>
<dbReference type="EMBL" id="BMGZ01000001">
    <property type="protein sequence ID" value="GGH93147.1"/>
    <property type="molecule type" value="Genomic_DNA"/>
</dbReference>
<dbReference type="Gene3D" id="1.10.287.130">
    <property type="match status" value="1"/>
</dbReference>
<evidence type="ECO:0000259" key="6">
    <source>
        <dbReference type="PROSITE" id="PS50112"/>
    </source>
</evidence>
<dbReference type="SUPFAM" id="SSF47384">
    <property type="entry name" value="Homodimeric domain of signal transducing histidine kinase"/>
    <property type="match status" value="1"/>
</dbReference>
<dbReference type="InterPro" id="IPR003661">
    <property type="entry name" value="HisK_dim/P_dom"/>
</dbReference>
<dbReference type="EC" id="2.7.13.3" evidence="2"/>
<dbReference type="PROSITE" id="PS50109">
    <property type="entry name" value="HIS_KIN"/>
    <property type="match status" value="1"/>
</dbReference>
<accession>A0A8J3EPY1</accession>
<proteinExistence type="predicted"/>
<evidence type="ECO:0000313" key="7">
    <source>
        <dbReference type="EMBL" id="GGH93147.1"/>
    </source>
</evidence>
<dbReference type="RefSeq" id="WP_155136713.1">
    <property type="nucleotide sequence ID" value="NZ_BMGZ01000001.1"/>
</dbReference>
<feature type="domain" description="PAS" evidence="6">
    <location>
        <begin position="128"/>
        <end position="173"/>
    </location>
</feature>
<dbReference type="SUPFAM" id="SSF55785">
    <property type="entry name" value="PYP-like sensor domain (PAS domain)"/>
    <property type="match status" value="2"/>
</dbReference>
<dbReference type="PRINTS" id="PR00344">
    <property type="entry name" value="BCTRLSENSOR"/>
</dbReference>
<dbReference type="Pfam" id="PF00512">
    <property type="entry name" value="HisKA"/>
    <property type="match status" value="1"/>
</dbReference>
<evidence type="ECO:0000256" key="3">
    <source>
        <dbReference type="ARBA" id="ARBA00022553"/>
    </source>
</evidence>
<dbReference type="PANTHER" id="PTHR43065:SF42">
    <property type="entry name" value="TWO-COMPONENT SENSOR PPRA"/>
    <property type="match status" value="1"/>
</dbReference>
<sequence length="517" mass="57357">MEPLHKDILDAIDRSMIGYAIFDRNAHIVHASSSARHLLGFSAQADVIGKPWHMLDHDTEEMQALRWKEYEAFLASSKPWQGVLRWVWPDGSRRYYDCTASSCSDDEIIIVINDRTEQVLSQRRMAERDRRTSNILDRLPMGVMVQDREGAVLYINRELTESYGVTAQDVIGQKQQAVEGLRHRHHIEPLLKEVMDCPEPIIGRPLRVNAGPLKGTHWLVYVYPLTGDNGEIDRILTVEFDRTERVRLSEEKGVYQKKLYELQKIEALNRFAGGLAHELSNILHPAGVYARALKAQPDQPDREKLLERINTAVLQAGDILRQTLSMARGGTSGLQPLDLGMFLRELLSYSQDVAPTGLVYHLDAPGAGLFAMADDVELRQVMLNLLVNASDAQKATGDIFISAGRGGIPPADLDVVPSSSGPFVWIDVMDEGSGISPETRSHIFEPFFTTKKRGKGIGLGLAVVQGMVTGWGGIVSVRNSAQGGAIFRVWIPESRTAPKEKARTGQHAGMANNGDAR</sequence>
<dbReference type="SMART" id="SM00091">
    <property type="entry name" value="PAS"/>
    <property type="match status" value="2"/>
</dbReference>
<dbReference type="Proteomes" id="UP000621856">
    <property type="component" value="Unassembled WGS sequence"/>
</dbReference>
<name>A0A8J3EPY1_9PROT</name>
<dbReference type="InterPro" id="IPR000014">
    <property type="entry name" value="PAS"/>
</dbReference>
<dbReference type="InterPro" id="IPR004358">
    <property type="entry name" value="Sig_transdc_His_kin-like_C"/>
</dbReference>
<keyword evidence="10" id="KW-1185">Reference proteome</keyword>
<dbReference type="GO" id="GO:0000155">
    <property type="term" value="F:phosphorelay sensor kinase activity"/>
    <property type="evidence" value="ECO:0007669"/>
    <property type="project" value="InterPro"/>
</dbReference>
<reference evidence="8 10" key="2">
    <citation type="submission" date="2020-02" db="EMBL/GenBank/DDBJ databases">
        <title>Genome sequence of Parvularcula flava strain NH6-79.</title>
        <authorList>
            <person name="Abdul Karim M.H."/>
            <person name="Lam M.Q."/>
            <person name="Chen S.J."/>
            <person name="Yahya A."/>
            <person name="Shahir S."/>
            <person name="Shamsir M.S."/>
            <person name="Chong C.S."/>
        </authorList>
    </citation>
    <scope>NUCLEOTIDE SEQUENCE [LARGE SCALE GENOMIC DNA]</scope>
    <source>
        <strain evidence="8 10">NH6-79</strain>
    </source>
</reference>
<comment type="caution">
    <text evidence="7">The sequence shown here is derived from an EMBL/GenBank/DDBJ whole genome shotgun (WGS) entry which is preliminary data.</text>
</comment>
<comment type="catalytic activity">
    <reaction evidence="1">
        <text>ATP + protein L-histidine = ADP + protein N-phospho-L-histidine.</text>
        <dbReference type="EC" id="2.7.13.3"/>
    </reaction>
</comment>
<evidence type="ECO:0000313" key="9">
    <source>
        <dbReference type="Proteomes" id="UP000621856"/>
    </source>
</evidence>
<organism evidence="7 9">
    <name type="scientific">Aquisalinus luteolus</name>
    <dbReference type="NCBI Taxonomy" id="1566827"/>
    <lineage>
        <taxon>Bacteria</taxon>
        <taxon>Pseudomonadati</taxon>
        <taxon>Pseudomonadota</taxon>
        <taxon>Alphaproteobacteria</taxon>
        <taxon>Parvularculales</taxon>
        <taxon>Parvularculaceae</taxon>
        <taxon>Aquisalinus</taxon>
    </lineage>
</organism>
<dbReference type="CDD" id="cd00130">
    <property type="entry name" value="PAS"/>
    <property type="match status" value="1"/>
</dbReference>
<dbReference type="SMART" id="SM00388">
    <property type="entry name" value="HisKA"/>
    <property type="match status" value="1"/>
</dbReference>
<dbReference type="AlphaFoldDB" id="A0A8J3EPY1"/>
<keyword evidence="3" id="KW-0597">Phosphoprotein</keyword>
<dbReference type="InterPro" id="IPR003594">
    <property type="entry name" value="HATPase_dom"/>
</dbReference>
<dbReference type="Gene3D" id="3.30.565.10">
    <property type="entry name" value="Histidine kinase-like ATPase, C-terminal domain"/>
    <property type="match status" value="1"/>
</dbReference>
<reference evidence="7" key="1">
    <citation type="journal article" date="2014" name="Int. J. Syst. Evol. Microbiol.">
        <title>Complete genome sequence of Corynebacterium casei LMG S-19264T (=DSM 44701T), isolated from a smear-ripened cheese.</title>
        <authorList>
            <consortium name="US DOE Joint Genome Institute (JGI-PGF)"/>
            <person name="Walter F."/>
            <person name="Albersmeier A."/>
            <person name="Kalinowski J."/>
            <person name="Ruckert C."/>
        </authorList>
    </citation>
    <scope>NUCLEOTIDE SEQUENCE</scope>
    <source>
        <strain evidence="7">CGMCC 1.14984</strain>
    </source>
</reference>